<evidence type="ECO:0000313" key="9">
    <source>
        <dbReference type="Proteomes" id="UP000823674"/>
    </source>
</evidence>
<evidence type="ECO:0000256" key="4">
    <source>
        <dbReference type="ARBA" id="ARBA00023163"/>
    </source>
</evidence>
<evidence type="ECO:0000259" key="7">
    <source>
        <dbReference type="Pfam" id="PF23177"/>
    </source>
</evidence>
<sequence>MMEVKKEPFSFRKVQKSDRENIDRDSSQPTVFELGTSVDPNRPKSDKGSILIDTIQTLKNLVVQVNRLKAEYVTHSQESRECSSSSTLVQSLLCLFHFIELEILHLYISYALIGGQNAEGKPVETEGMNVNRTRISQVEIEEHVIGGGEEREGLDAE</sequence>
<keyword evidence="9" id="KW-1185">Reference proteome</keyword>
<comment type="subcellular location">
    <subcellularLocation>
        <location evidence="1">Nucleus</location>
    </subcellularLocation>
</comment>
<keyword evidence="4" id="KW-0804">Transcription</keyword>
<dbReference type="InterPro" id="IPR044579">
    <property type="entry name" value="bHLH11/121"/>
</dbReference>
<feature type="region of interest" description="Disordered" evidence="6">
    <location>
        <begin position="1"/>
        <end position="45"/>
    </location>
</feature>
<feature type="compositionally biased region" description="Basic and acidic residues" evidence="6">
    <location>
        <begin position="1"/>
        <end position="26"/>
    </location>
</feature>
<evidence type="ECO:0000256" key="3">
    <source>
        <dbReference type="ARBA" id="ARBA00023125"/>
    </source>
</evidence>
<dbReference type="PANTHER" id="PTHR47001">
    <property type="entry name" value="TRANSCRIPTION FACTOR BHLH121"/>
    <property type="match status" value="1"/>
</dbReference>
<evidence type="ECO:0000256" key="5">
    <source>
        <dbReference type="ARBA" id="ARBA00023242"/>
    </source>
</evidence>
<dbReference type="PANTHER" id="PTHR47001:SF1">
    <property type="entry name" value="TRANSCRIPTION FACTOR BHLH11"/>
    <property type="match status" value="1"/>
</dbReference>
<evidence type="ECO:0000313" key="8">
    <source>
        <dbReference type="EMBL" id="KAG5399623.1"/>
    </source>
</evidence>
<accession>A0ABQ7MLM5</accession>
<comment type="caution">
    <text evidence="8">The sequence shown here is derived from an EMBL/GenBank/DDBJ whole genome shotgun (WGS) entry which is preliminary data.</text>
</comment>
<proteinExistence type="predicted"/>
<evidence type="ECO:0000256" key="1">
    <source>
        <dbReference type="ARBA" id="ARBA00004123"/>
    </source>
</evidence>
<gene>
    <name evidence="8" type="primary">A04g500280.1_BraROA</name>
    <name evidence="8" type="ORF">IGI04_014230</name>
</gene>
<dbReference type="InterPro" id="IPR057075">
    <property type="entry name" value="bHLH_IRO3"/>
</dbReference>
<keyword evidence="3" id="KW-0238">DNA-binding</keyword>
<dbReference type="Pfam" id="PF23177">
    <property type="entry name" value="bHLH_IRO3"/>
    <property type="match status" value="1"/>
</dbReference>
<dbReference type="Proteomes" id="UP000823674">
    <property type="component" value="Chromosome A04"/>
</dbReference>
<organism evidence="8 9">
    <name type="scientific">Brassica rapa subsp. trilocularis</name>
    <dbReference type="NCBI Taxonomy" id="1813537"/>
    <lineage>
        <taxon>Eukaryota</taxon>
        <taxon>Viridiplantae</taxon>
        <taxon>Streptophyta</taxon>
        <taxon>Embryophyta</taxon>
        <taxon>Tracheophyta</taxon>
        <taxon>Spermatophyta</taxon>
        <taxon>Magnoliopsida</taxon>
        <taxon>eudicotyledons</taxon>
        <taxon>Gunneridae</taxon>
        <taxon>Pentapetalae</taxon>
        <taxon>rosids</taxon>
        <taxon>malvids</taxon>
        <taxon>Brassicales</taxon>
        <taxon>Brassicaceae</taxon>
        <taxon>Brassiceae</taxon>
        <taxon>Brassica</taxon>
    </lineage>
</organism>
<evidence type="ECO:0000256" key="6">
    <source>
        <dbReference type="SAM" id="MobiDB-lite"/>
    </source>
</evidence>
<dbReference type="EMBL" id="JADBGQ010000004">
    <property type="protein sequence ID" value="KAG5399623.1"/>
    <property type="molecule type" value="Genomic_DNA"/>
</dbReference>
<keyword evidence="2" id="KW-0805">Transcription regulation</keyword>
<reference evidence="8 9" key="1">
    <citation type="submission" date="2021-03" db="EMBL/GenBank/DDBJ databases">
        <authorList>
            <person name="King G.J."/>
            <person name="Bancroft I."/>
            <person name="Baten A."/>
            <person name="Bloomfield J."/>
            <person name="Borpatragohain P."/>
            <person name="He Z."/>
            <person name="Irish N."/>
            <person name="Irwin J."/>
            <person name="Liu K."/>
            <person name="Mauleon R.P."/>
            <person name="Moore J."/>
            <person name="Morris R."/>
            <person name="Ostergaard L."/>
            <person name="Wang B."/>
            <person name="Wells R."/>
        </authorList>
    </citation>
    <scope>NUCLEOTIDE SEQUENCE [LARGE SCALE GENOMIC DNA]</scope>
    <source>
        <strain evidence="8">R-o-18</strain>
        <tissue evidence="8">Leaf</tissue>
    </source>
</reference>
<name>A0ABQ7MLM5_BRACM</name>
<evidence type="ECO:0000256" key="2">
    <source>
        <dbReference type="ARBA" id="ARBA00023015"/>
    </source>
</evidence>
<dbReference type="InterPro" id="IPR036638">
    <property type="entry name" value="HLH_DNA-bd_sf"/>
</dbReference>
<protein>
    <recommendedName>
        <fullName evidence="7">Iron-related transcription factor 3 bHLH domain-containing protein</fullName>
    </recommendedName>
</protein>
<dbReference type="SUPFAM" id="SSF47459">
    <property type="entry name" value="HLH, helix-loop-helix DNA-binding domain"/>
    <property type="match status" value="1"/>
</dbReference>
<feature type="domain" description="Iron-related transcription factor 3 bHLH" evidence="7">
    <location>
        <begin position="12"/>
        <end position="80"/>
    </location>
</feature>
<keyword evidence="5" id="KW-0539">Nucleus</keyword>